<proteinExistence type="predicted"/>
<name>A0A975U0X6_9PROT</name>
<dbReference type="Proteomes" id="UP000694001">
    <property type="component" value="Chromosome"/>
</dbReference>
<dbReference type="RefSeq" id="WP_218285213.1">
    <property type="nucleotide sequence ID" value="NZ_CP076448.1"/>
</dbReference>
<dbReference type="EMBL" id="CP076448">
    <property type="protein sequence ID" value="QXM24210.1"/>
    <property type="molecule type" value="Genomic_DNA"/>
</dbReference>
<dbReference type="AlphaFoldDB" id="A0A975U0X6"/>
<keyword evidence="2" id="KW-1185">Reference proteome</keyword>
<organism evidence="1 2">
    <name type="scientific">Elioraea tepida</name>
    <dbReference type="NCBI Taxonomy" id="2843330"/>
    <lineage>
        <taxon>Bacteria</taxon>
        <taxon>Pseudomonadati</taxon>
        <taxon>Pseudomonadota</taxon>
        <taxon>Alphaproteobacteria</taxon>
        <taxon>Acetobacterales</taxon>
        <taxon>Elioraeaceae</taxon>
        <taxon>Elioraea</taxon>
    </lineage>
</organism>
<evidence type="ECO:0000313" key="2">
    <source>
        <dbReference type="Proteomes" id="UP000694001"/>
    </source>
</evidence>
<dbReference type="KEGG" id="elio:KO353_13240"/>
<reference evidence="1" key="1">
    <citation type="submission" date="2021-06" db="EMBL/GenBank/DDBJ databases">
        <title>Elioraea tepida, sp. nov., a moderately thermophilic aerobic anoxygenic phototrophic bacterium isolated from an alkaline siliceous hot spring mat community in Yellowstone National Park, WY, USA.</title>
        <authorList>
            <person name="Saini M.K."/>
            <person name="Yoshida S."/>
            <person name="Sebastian A."/>
            <person name="Hirose S."/>
            <person name="Hara E."/>
            <person name="Tamaki H."/>
            <person name="Soulier N.T."/>
            <person name="Albert I."/>
            <person name="Hanada S."/>
            <person name="Bryant D.A."/>
            <person name="Tank M."/>
        </authorList>
    </citation>
    <scope>NUCLEOTIDE SEQUENCE</scope>
    <source>
        <strain evidence="1">MS-P2</strain>
    </source>
</reference>
<evidence type="ECO:0000313" key="1">
    <source>
        <dbReference type="EMBL" id="QXM24210.1"/>
    </source>
</evidence>
<evidence type="ECO:0008006" key="3">
    <source>
        <dbReference type="Google" id="ProtNLM"/>
    </source>
</evidence>
<sequence>MPRLSAEAAGKAAEYLAEAITSGQTLAPFPPGLAPTTPAQGERVAALLREKLGLPSVGVRLVPPPESIEGPPVAGPVFAARLLHAPAAIPPLHLPRLTAALVAQLARPLPAREKPWSARDVAARIASVHVAVDIGASRYTRGPVDLPGFMADLAGHGLVVVGRKARAGWEERLLTPRPARATSDGTPVWRGTVDVGAALREVAEAAREIGDLPAGAVLVTAGLSPPLPPGALTLTITGLGTAELTG</sequence>
<gene>
    <name evidence="1" type="ORF">KO353_13240</name>
</gene>
<protein>
    <recommendedName>
        <fullName evidence="3">4-oxalocrotonate decarboxylase</fullName>
    </recommendedName>
</protein>
<accession>A0A975U0X6</accession>